<name>I3C717_9FLAO</name>
<feature type="domain" description="ABC transporter" evidence="4">
    <location>
        <begin position="3"/>
        <end position="224"/>
    </location>
</feature>
<keyword evidence="3" id="KW-0067">ATP-binding</keyword>
<evidence type="ECO:0000313" key="6">
    <source>
        <dbReference type="Proteomes" id="UP000004690"/>
    </source>
</evidence>
<gene>
    <name evidence="5" type="ORF">JoomaDRAFT_2431</name>
</gene>
<keyword evidence="6" id="KW-1185">Reference proteome</keyword>
<sequence length="285" mass="31229">MIISAERISKKYGKVVALKDVNISCSAGEIVGLLGKNGAGKTTLFKILFGLVKQDSGSLKIYSEKEKPLGGIIEKPALYEYLNAKENIKVFSKIQGLNFGKVEIEESLQKVGLPLDRTDPVKNFSMGMKQRLGIAISLLNNPECLILDEPFSGLDPIGIKAIRKLILELVTKEKIGIIIASHLIEELSKLCDTLYVINKGAIISSGETQKIIAENTTSFTVYASGIEKSTALKQFSSVIKKNSATVLISQQEVPYLLQQLTEENIYITACVPEINFDNLFESANL</sequence>
<dbReference type="GO" id="GO:0005524">
    <property type="term" value="F:ATP binding"/>
    <property type="evidence" value="ECO:0007669"/>
    <property type="project" value="UniProtKB-KW"/>
</dbReference>
<evidence type="ECO:0000256" key="3">
    <source>
        <dbReference type="ARBA" id="ARBA00022840"/>
    </source>
</evidence>
<dbReference type="InterPro" id="IPR003439">
    <property type="entry name" value="ABC_transporter-like_ATP-bd"/>
</dbReference>
<dbReference type="Pfam" id="PF00005">
    <property type="entry name" value="ABC_tran"/>
    <property type="match status" value="1"/>
</dbReference>
<dbReference type="InterPro" id="IPR051782">
    <property type="entry name" value="ABC_Transporter_VariousFunc"/>
</dbReference>
<keyword evidence="1" id="KW-0813">Transport</keyword>
<dbReference type="Proteomes" id="UP000004690">
    <property type="component" value="Unassembled WGS sequence"/>
</dbReference>
<dbReference type="eggNOG" id="COG1131">
    <property type="taxonomic scope" value="Bacteria"/>
</dbReference>
<dbReference type="HOGENOM" id="CLU_000604_1_2_10"/>
<evidence type="ECO:0000256" key="2">
    <source>
        <dbReference type="ARBA" id="ARBA00022741"/>
    </source>
</evidence>
<dbReference type="InterPro" id="IPR003593">
    <property type="entry name" value="AAA+_ATPase"/>
</dbReference>
<reference evidence="5 6" key="1">
    <citation type="submission" date="2012-02" db="EMBL/GenBank/DDBJ databases">
        <title>Improved High-Quality Draft genome of Joostella marina DSM 19592.</title>
        <authorList>
            <consortium name="US DOE Joint Genome Institute (JGI-PGF)"/>
            <person name="Lucas S."/>
            <person name="Copeland A."/>
            <person name="Lapidus A."/>
            <person name="Bruce D."/>
            <person name="Goodwin L."/>
            <person name="Pitluck S."/>
            <person name="Peters L."/>
            <person name="Chertkov O."/>
            <person name="Ovchinnikova G."/>
            <person name="Kyrpides N."/>
            <person name="Mavromatis K."/>
            <person name="Detter J.C."/>
            <person name="Han C."/>
            <person name="Land M."/>
            <person name="Hauser L."/>
            <person name="Markowitz V."/>
            <person name="Cheng J.-F."/>
            <person name="Hugenholtz P."/>
            <person name="Woyke T."/>
            <person name="Wu D."/>
            <person name="Tindall B."/>
            <person name="Brambilla E."/>
            <person name="Klenk H.-P."/>
            <person name="Eisen J.A."/>
        </authorList>
    </citation>
    <scope>NUCLEOTIDE SEQUENCE [LARGE SCALE GENOMIC DNA]</scope>
    <source>
        <strain evidence="5 6">DSM 19592</strain>
    </source>
</reference>
<dbReference type="GO" id="GO:0016887">
    <property type="term" value="F:ATP hydrolysis activity"/>
    <property type="evidence" value="ECO:0007669"/>
    <property type="project" value="InterPro"/>
</dbReference>
<accession>I3C717</accession>
<dbReference type="SUPFAM" id="SSF52540">
    <property type="entry name" value="P-loop containing nucleoside triphosphate hydrolases"/>
    <property type="match status" value="1"/>
</dbReference>
<dbReference type="Gene3D" id="3.40.50.300">
    <property type="entry name" value="P-loop containing nucleotide triphosphate hydrolases"/>
    <property type="match status" value="1"/>
</dbReference>
<dbReference type="PANTHER" id="PTHR42939">
    <property type="entry name" value="ABC TRANSPORTER ATP-BINDING PROTEIN ALBC-RELATED"/>
    <property type="match status" value="1"/>
</dbReference>
<dbReference type="STRING" id="926559.JoomaDRAFT_2431"/>
<dbReference type="AlphaFoldDB" id="I3C717"/>
<evidence type="ECO:0000259" key="4">
    <source>
        <dbReference type="PROSITE" id="PS50893"/>
    </source>
</evidence>
<dbReference type="InterPro" id="IPR027417">
    <property type="entry name" value="P-loop_NTPase"/>
</dbReference>
<evidence type="ECO:0000313" key="5">
    <source>
        <dbReference type="EMBL" id="EIJ39410.1"/>
    </source>
</evidence>
<dbReference type="OrthoDB" id="9801987at2"/>
<protein>
    <submittedName>
        <fullName evidence="5">ABC-type multidrug transport system, ATPase component</fullName>
    </submittedName>
</protein>
<evidence type="ECO:0000256" key="1">
    <source>
        <dbReference type="ARBA" id="ARBA00022448"/>
    </source>
</evidence>
<proteinExistence type="predicted"/>
<dbReference type="EMBL" id="JH651379">
    <property type="protein sequence ID" value="EIJ39410.1"/>
    <property type="molecule type" value="Genomic_DNA"/>
</dbReference>
<dbReference type="PROSITE" id="PS50893">
    <property type="entry name" value="ABC_TRANSPORTER_2"/>
    <property type="match status" value="1"/>
</dbReference>
<dbReference type="SMART" id="SM00382">
    <property type="entry name" value="AAA"/>
    <property type="match status" value="1"/>
</dbReference>
<keyword evidence="2" id="KW-0547">Nucleotide-binding</keyword>
<organism evidence="5 6">
    <name type="scientific">Galbibacter orientalis DSM 19592</name>
    <dbReference type="NCBI Taxonomy" id="926559"/>
    <lineage>
        <taxon>Bacteria</taxon>
        <taxon>Pseudomonadati</taxon>
        <taxon>Bacteroidota</taxon>
        <taxon>Flavobacteriia</taxon>
        <taxon>Flavobacteriales</taxon>
        <taxon>Flavobacteriaceae</taxon>
        <taxon>Galbibacter</taxon>
    </lineage>
</organism>
<dbReference type="RefSeq" id="WP_008612837.1">
    <property type="nucleotide sequence ID" value="NZ_JH651379.1"/>
</dbReference>
<dbReference type="PANTHER" id="PTHR42939:SF1">
    <property type="entry name" value="ABC TRANSPORTER ATP-BINDING PROTEIN ALBC-RELATED"/>
    <property type="match status" value="1"/>
</dbReference>